<proteinExistence type="predicted"/>
<dbReference type="Proteomes" id="UP000499080">
    <property type="component" value="Unassembled WGS sequence"/>
</dbReference>
<sequence>MHNANDCFHSNQQSLSILSPRTAKKLICCNKTRRSHRQDAFLLQEQHSFPISFSLAPKAPVVFSGIRSPYRNGSLDPYREAESLMRNGFVPFTRRGHDLGNSIRDETWHISSIPLGCSPINLKKCNGQPIRRKWPSNFGDNLYTSNSSREISAQMSARSRIIRKVCSSVLAEVSLILFFSKLFQLI</sequence>
<comment type="caution">
    <text evidence="1">The sequence shown here is derived from an EMBL/GenBank/DDBJ whole genome shotgun (WGS) entry which is preliminary data.</text>
</comment>
<name>A0A4Y2KTQ7_ARAVE</name>
<accession>A0A4Y2KTQ7</accession>
<gene>
    <name evidence="1" type="ORF">AVEN_104912_1</name>
</gene>
<evidence type="ECO:0000313" key="1">
    <source>
        <dbReference type="EMBL" id="GBN04883.1"/>
    </source>
</evidence>
<reference evidence="1 2" key="1">
    <citation type="journal article" date="2019" name="Sci. Rep.">
        <title>Orb-weaving spider Araneus ventricosus genome elucidates the spidroin gene catalogue.</title>
        <authorList>
            <person name="Kono N."/>
            <person name="Nakamura H."/>
            <person name="Ohtoshi R."/>
            <person name="Moran D.A.P."/>
            <person name="Shinohara A."/>
            <person name="Yoshida Y."/>
            <person name="Fujiwara M."/>
            <person name="Mori M."/>
            <person name="Tomita M."/>
            <person name="Arakawa K."/>
        </authorList>
    </citation>
    <scope>NUCLEOTIDE SEQUENCE [LARGE SCALE GENOMIC DNA]</scope>
</reference>
<keyword evidence="2" id="KW-1185">Reference proteome</keyword>
<evidence type="ECO:0000313" key="2">
    <source>
        <dbReference type="Proteomes" id="UP000499080"/>
    </source>
</evidence>
<protein>
    <submittedName>
        <fullName evidence="1">Uncharacterized protein</fullName>
    </submittedName>
</protein>
<dbReference type="EMBL" id="BGPR01115722">
    <property type="protein sequence ID" value="GBN04883.1"/>
    <property type="molecule type" value="Genomic_DNA"/>
</dbReference>
<organism evidence="1 2">
    <name type="scientific">Araneus ventricosus</name>
    <name type="common">Orbweaver spider</name>
    <name type="synonym">Epeira ventricosa</name>
    <dbReference type="NCBI Taxonomy" id="182803"/>
    <lineage>
        <taxon>Eukaryota</taxon>
        <taxon>Metazoa</taxon>
        <taxon>Ecdysozoa</taxon>
        <taxon>Arthropoda</taxon>
        <taxon>Chelicerata</taxon>
        <taxon>Arachnida</taxon>
        <taxon>Araneae</taxon>
        <taxon>Araneomorphae</taxon>
        <taxon>Entelegynae</taxon>
        <taxon>Araneoidea</taxon>
        <taxon>Araneidae</taxon>
        <taxon>Araneus</taxon>
    </lineage>
</organism>
<dbReference type="AlphaFoldDB" id="A0A4Y2KTQ7"/>